<feature type="compositionally biased region" description="Basic and acidic residues" evidence="1">
    <location>
        <begin position="1"/>
        <end position="13"/>
    </location>
</feature>
<dbReference type="Proteomes" id="UP000287033">
    <property type="component" value="Unassembled WGS sequence"/>
</dbReference>
<evidence type="ECO:0000313" key="3">
    <source>
        <dbReference type="Proteomes" id="UP000287033"/>
    </source>
</evidence>
<dbReference type="EMBL" id="BEZZ01145256">
    <property type="protein sequence ID" value="GCC44777.1"/>
    <property type="molecule type" value="Genomic_DNA"/>
</dbReference>
<proteinExistence type="predicted"/>
<name>A0A401TQ37_CHIPU</name>
<evidence type="ECO:0000313" key="2">
    <source>
        <dbReference type="EMBL" id="GCC44777.1"/>
    </source>
</evidence>
<protein>
    <submittedName>
        <fullName evidence="2">Uncharacterized protein</fullName>
    </submittedName>
</protein>
<accession>A0A401TQ37</accession>
<evidence type="ECO:0000256" key="1">
    <source>
        <dbReference type="SAM" id="MobiDB-lite"/>
    </source>
</evidence>
<dbReference type="AlphaFoldDB" id="A0A401TQ37"/>
<comment type="caution">
    <text evidence="2">The sequence shown here is derived from an EMBL/GenBank/DDBJ whole genome shotgun (WGS) entry which is preliminary data.</text>
</comment>
<sequence length="101" mass="11431">MDHVGREEKDLTGSRHTAIPHPAEQLRIQGKGGVQEAGGGMWVMERIRERARERAIVCARASVRERVCESECARASVRERVCESECARASVRERDSARERE</sequence>
<keyword evidence="3" id="KW-1185">Reference proteome</keyword>
<reference evidence="2 3" key="1">
    <citation type="journal article" date="2018" name="Nat. Ecol. Evol.">
        <title>Shark genomes provide insights into elasmobranch evolution and the origin of vertebrates.</title>
        <authorList>
            <person name="Hara Y"/>
            <person name="Yamaguchi K"/>
            <person name="Onimaru K"/>
            <person name="Kadota M"/>
            <person name="Koyanagi M"/>
            <person name="Keeley SD"/>
            <person name="Tatsumi K"/>
            <person name="Tanaka K"/>
            <person name="Motone F"/>
            <person name="Kageyama Y"/>
            <person name="Nozu R"/>
            <person name="Adachi N"/>
            <person name="Nishimura O"/>
            <person name="Nakagawa R"/>
            <person name="Tanegashima C"/>
            <person name="Kiyatake I"/>
            <person name="Matsumoto R"/>
            <person name="Murakumo K"/>
            <person name="Nishida K"/>
            <person name="Terakita A"/>
            <person name="Kuratani S"/>
            <person name="Sato K"/>
            <person name="Hyodo S Kuraku.S."/>
        </authorList>
    </citation>
    <scope>NUCLEOTIDE SEQUENCE [LARGE SCALE GENOMIC DNA]</scope>
</reference>
<gene>
    <name evidence="2" type="ORF">chiPu_0028975</name>
</gene>
<organism evidence="2 3">
    <name type="scientific">Chiloscyllium punctatum</name>
    <name type="common">Brownbanded bambooshark</name>
    <name type="synonym">Hemiscyllium punctatum</name>
    <dbReference type="NCBI Taxonomy" id="137246"/>
    <lineage>
        <taxon>Eukaryota</taxon>
        <taxon>Metazoa</taxon>
        <taxon>Chordata</taxon>
        <taxon>Craniata</taxon>
        <taxon>Vertebrata</taxon>
        <taxon>Chondrichthyes</taxon>
        <taxon>Elasmobranchii</taxon>
        <taxon>Galeomorphii</taxon>
        <taxon>Galeoidea</taxon>
        <taxon>Orectolobiformes</taxon>
        <taxon>Hemiscylliidae</taxon>
        <taxon>Chiloscyllium</taxon>
    </lineage>
</organism>
<feature type="region of interest" description="Disordered" evidence="1">
    <location>
        <begin position="1"/>
        <end position="35"/>
    </location>
</feature>